<dbReference type="Gene3D" id="3.90.1750.20">
    <property type="entry name" value="Putative Large Serine Recombinase, Chain B, Domain 2"/>
    <property type="match status" value="1"/>
</dbReference>
<organism evidence="5 6">
    <name type="scientific">Anaerospora hongkongensis</name>
    <dbReference type="NCBI Taxonomy" id="244830"/>
    <lineage>
        <taxon>Bacteria</taxon>
        <taxon>Bacillati</taxon>
        <taxon>Bacillota</taxon>
        <taxon>Negativicutes</taxon>
        <taxon>Selenomonadales</taxon>
        <taxon>Sporomusaceae</taxon>
        <taxon>Anaerospora</taxon>
    </lineage>
</organism>
<dbReference type="InterPro" id="IPR036162">
    <property type="entry name" value="Resolvase-like_N_sf"/>
</dbReference>
<dbReference type="InterPro" id="IPR006119">
    <property type="entry name" value="Resolv_N"/>
</dbReference>
<keyword evidence="2" id="KW-0233">DNA recombination</keyword>
<protein>
    <submittedName>
        <fullName evidence="5">DNA invertase Pin-like site-specific DNA recombinase</fullName>
    </submittedName>
</protein>
<dbReference type="InterPro" id="IPR038109">
    <property type="entry name" value="DNA_bind_recomb_sf"/>
</dbReference>
<gene>
    <name evidence="5" type="ORF">EV210_106144</name>
</gene>
<dbReference type="AlphaFoldDB" id="A0A4R1Q1D1"/>
<dbReference type="RefSeq" id="WP_132079575.1">
    <property type="nucleotide sequence ID" value="NZ_DAIMLW010000085.1"/>
</dbReference>
<dbReference type="Pfam" id="PF07508">
    <property type="entry name" value="Recombinase"/>
    <property type="match status" value="1"/>
</dbReference>
<evidence type="ECO:0000313" key="5">
    <source>
        <dbReference type="EMBL" id="TCL37275.1"/>
    </source>
</evidence>
<dbReference type="PROSITE" id="PS51736">
    <property type="entry name" value="RECOMBINASES_3"/>
    <property type="match status" value="1"/>
</dbReference>
<evidence type="ECO:0000256" key="1">
    <source>
        <dbReference type="ARBA" id="ARBA00023125"/>
    </source>
</evidence>
<reference evidence="5 6" key="1">
    <citation type="submission" date="2019-03" db="EMBL/GenBank/DDBJ databases">
        <title>Genomic Encyclopedia of Type Strains, Phase IV (KMG-IV): sequencing the most valuable type-strain genomes for metagenomic binning, comparative biology and taxonomic classification.</title>
        <authorList>
            <person name="Goeker M."/>
        </authorList>
    </citation>
    <scope>NUCLEOTIDE SEQUENCE [LARGE SCALE GENOMIC DNA]</scope>
    <source>
        <strain evidence="5 6">DSM 15969</strain>
    </source>
</reference>
<dbReference type="InterPro" id="IPR011109">
    <property type="entry name" value="DNA_bind_recombinase_dom"/>
</dbReference>
<dbReference type="GO" id="GO:0000150">
    <property type="term" value="F:DNA strand exchange activity"/>
    <property type="evidence" value="ECO:0007669"/>
    <property type="project" value="InterPro"/>
</dbReference>
<dbReference type="GO" id="GO:0003677">
    <property type="term" value="F:DNA binding"/>
    <property type="evidence" value="ECO:0007669"/>
    <property type="project" value="UniProtKB-KW"/>
</dbReference>
<feature type="domain" description="Resolvase/invertase-type recombinase catalytic" evidence="3">
    <location>
        <begin position="26"/>
        <end position="174"/>
    </location>
</feature>
<dbReference type="PROSITE" id="PS51737">
    <property type="entry name" value="RECOMBINASE_DNA_BIND"/>
    <property type="match status" value="1"/>
</dbReference>
<evidence type="ECO:0000259" key="4">
    <source>
        <dbReference type="PROSITE" id="PS51737"/>
    </source>
</evidence>
<keyword evidence="1" id="KW-0238">DNA-binding</keyword>
<dbReference type="Proteomes" id="UP000295063">
    <property type="component" value="Unassembled WGS sequence"/>
</dbReference>
<dbReference type="OrthoDB" id="1628005at2"/>
<dbReference type="SUPFAM" id="SSF53041">
    <property type="entry name" value="Resolvase-like"/>
    <property type="match status" value="1"/>
</dbReference>
<dbReference type="Gene3D" id="3.40.50.1390">
    <property type="entry name" value="Resolvase, N-terminal catalytic domain"/>
    <property type="match status" value="1"/>
</dbReference>
<sequence>MSRVVSVIPAKPMQVIRGLDIAAKKRVCAYCRVSTDSEEQISSYETQVSYYEEHIKKRPEWEFAGIYADEGITGTNTKKRTDFHRMIDDCLLGKIDMIITKSISRFARNTLDCLQYVRMLKDKGIGVYFEKENIDTLDAKGEVLLTILSSLAQDESRSISENTRWGITRRFQQGKVRVNHKKFMGFDKDENGELIVDEQEAAHLQRIVKEYLVDGKGLRQIKKGLEADGILTATGNTVWHESAIKKMLQNEKLAGDALLQKTITVDFLTHKRVKNEGQAPQYFVENSHPAIISKETFQAVQREIERRSQLAGGDKDRSRYTNKYPFSGKIICGGCGKKFTRTYWGTGKYKKPVWICRTRSQDGKRGCSLPTLDDDKLQEAFVRVVNRLLADKDTLISCMLENIEKVFREQTSTVDLAVIDGELQERQGELAALVKLNLKTGIDDTIYSDEYNRIASRMEELKTKRSSVTVAEISRQETLGRMRDITEALRSMDTIGEFDEDLFGMLIEQVKVIDLVRVEFVLRSGIGIIEII</sequence>
<evidence type="ECO:0000313" key="6">
    <source>
        <dbReference type="Proteomes" id="UP000295063"/>
    </source>
</evidence>
<proteinExistence type="predicted"/>
<name>A0A4R1Q1D1_9FIRM</name>
<evidence type="ECO:0000259" key="3">
    <source>
        <dbReference type="PROSITE" id="PS51736"/>
    </source>
</evidence>
<keyword evidence="6" id="KW-1185">Reference proteome</keyword>
<dbReference type="InterPro" id="IPR025827">
    <property type="entry name" value="Zn_ribbon_recom_dom"/>
</dbReference>
<comment type="caution">
    <text evidence="5">The sequence shown here is derived from an EMBL/GenBank/DDBJ whole genome shotgun (WGS) entry which is preliminary data.</text>
</comment>
<dbReference type="PANTHER" id="PTHR30461">
    <property type="entry name" value="DNA-INVERTASE FROM LAMBDOID PROPHAGE"/>
    <property type="match status" value="1"/>
</dbReference>
<dbReference type="Pfam" id="PF00239">
    <property type="entry name" value="Resolvase"/>
    <property type="match status" value="1"/>
</dbReference>
<dbReference type="SMART" id="SM00857">
    <property type="entry name" value="Resolvase"/>
    <property type="match status" value="1"/>
</dbReference>
<dbReference type="PANTHER" id="PTHR30461:SF2">
    <property type="entry name" value="SERINE RECOMBINASE PINE-RELATED"/>
    <property type="match status" value="1"/>
</dbReference>
<dbReference type="CDD" id="cd00338">
    <property type="entry name" value="Ser_Recombinase"/>
    <property type="match status" value="1"/>
</dbReference>
<accession>A0A4R1Q1D1</accession>
<dbReference type="Pfam" id="PF13408">
    <property type="entry name" value="Zn_ribbon_recom"/>
    <property type="match status" value="1"/>
</dbReference>
<dbReference type="InterPro" id="IPR050639">
    <property type="entry name" value="SSR_resolvase"/>
</dbReference>
<feature type="domain" description="Recombinase" evidence="4">
    <location>
        <begin position="183"/>
        <end position="310"/>
    </location>
</feature>
<dbReference type="EMBL" id="SLUI01000006">
    <property type="protein sequence ID" value="TCL37275.1"/>
    <property type="molecule type" value="Genomic_DNA"/>
</dbReference>
<evidence type="ECO:0000256" key="2">
    <source>
        <dbReference type="ARBA" id="ARBA00023172"/>
    </source>
</evidence>